<evidence type="ECO:0000313" key="1">
    <source>
        <dbReference type="EMBL" id="KOF85793.1"/>
    </source>
</evidence>
<accession>A0A0L8H930</accession>
<gene>
    <name evidence="1" type="ORF">OCBIM_22019732mg</name>
</gene>
<sequence>MGFINKLQNDFILTNKRQKELQNNFNTFKCKNCQQLNFFNQQILHTYRREKTKK</sequence>
<protein>
    <submittedName>
        <fullName evidence="1">Uncharacterized protein</fullName>
    </submittedName>
</protein>
<dbReference type="AlphaFoldDB" id="A0A0L8H930"/>
<proteinExistence type="predicted"/>
<organism evidence="1">
    <name type="scientific">Octopus bimaculoides</name>
    <name type="common">California two-spotted octopus</name>
    <dbReference type="NCBI Taxonomy" id="37653"/>
    <lineage>
        <taxon>Eukaryota</taxon>
        <taxon>Metazoa</taxon>
        <taxon>Spiralia</taxon>
        <taxon>Lophotrochozoa</taxon>
        <taxon>Mollusca</taxon>
        <taxon>Cephalopoda</taxon>
        <taxon>Coleoidea</taxon>
        <taxon>Octopodiformes</taxon>
        <taxon>Octopoda</taxon>
        <taxon>Incirrata</taxon>
        <taxon>Octopodidae</taxon>
        <taxon>Octopus</taxon>
    </lineage>
</organism>
<reference evidence="1" key="1">
    <citation type="submission" date="2015-07" db="EMBL/GenBank/DDBJ databases">
        <title>MeaNS - Measles Nucleotide Surveillance Program.</title>
        <authorList>
            <person name="Tran T."/>
            <person name="Druce J."/>
        </authorList>
    </citation>
    <scope>NUCLEOTIDE SEQUENCE</scope>
    <source>
        <strain evidence="1">UCB-OBI-ISO-001</strain>
        <tissue evidence="1">Gonad</tissue>
    </source>
</reference>
<name>A0A0L8H930_OCTBM</name>
<dbReference type="EMBL" id="KQ418807">
    <property type="protein sequence ID" value="KOF85793.1"/>
    <property type="molecule type" value="Genomic_DNA"/>
</dbReference>